<dbReference type="CDD" id="cd03449">
    <property type="entry name" value="R_hydratase"/>
    <property type="match status" value="1"/>
</dbReference>
<accession>A0A2W5NKI1</accession>
<dbReference type="PANTHER" id="PTHR43437">
    <property type="entry name" value="HYDROXYACYL-THIOESTER DEHYDRATASE TYPE 2, MITOCHONDRIAL-RELATED"/>
    <property type="match status" value="1"/>
</dbReference>
<feature type="domain" description="MaoC-like" evidence="2">
    <location>
        <begin position="27"/>
        <end position="122"/>
    </location>
</feature>
<protein>
    <submittedName>
        <fullName evidence="3">(R)-hydratase</fullName>
    </submittedName>
</protein>
<dbReference type="FunFam" id="3.10.129.10:FF:000042">
    <property type="entry name" value="MaoC domain protein dehydratase"/>
    <property type="match status" value="1"/>
</dbReference>
<keyword evidence="1" id="KW-0456">Lyase</keyword>
<dbReference type="PANTHER" id="PTHR43437:SF3">
    <property type="entry name" value="HYDROXYACYL-THIOESTER DEHYDRATASE TYPE 2, MITOCHONDRIAL"/>
    <property type="match status" value="1"/>
</dbReference>
<dbReference type="GO" id="GO:0019171">
    <property type="term" value="F:(3R)-hydroxyacyl-[acyl-carrier-protein] dehydratase activity"/>
    <property type="evidence" value="ECO:0007669"/>
    <property type="project" value="TreeGrafter"/>
</dbReference>
<evidence type="ECO:0000313" key="4">
    <source>
        <dbReference type="Proteomes" id="UP000249185"/>
    </source>
</evidence>
<reference evidence="3 4" key="1">
    <citation type="submission" date="2017-08" db="EMBL/GenBank/DDBJ databases">
        <title>Infants hospitalized years apart are colonized by the same room-sourced microbial strains.</title>
        <authorList>
            <person name="Brooks B."/>
            <person name="Olm M.R."/>
            <person name="Firek B.A."/>
            <person name="Baker R."/>
            <person name="Thomas B.C."/>
            <person name="Morowitz M.J."/>
            <person name="Banfield J.F."/>
        </authorList>
    </citation>
    <scope>NUCLEOTIDE SEQUENCE [LARGE SCALE GENOMIC DNA]</scope>
    <source>
        <strain evidence="3">S2_005_002_R2_34</strain>
    </source>
</reference>
<comment type="caution">
    <text evidence="3">The sequence shown here is derived from an EMBL/GenBank/DDBJ whole genome shotgun (WGS) entry which is preliminary data.</text>
</comment>
<dbReference type="Gene3D" id="3.10.129.10">
    <property type="entry name" value="Hotdog Thioesterase"/>
    <property type="match status" value="1"/>
</dbReference>
<gene>
    <name evidence="3" type="ORF">DI556_04190</name>
</gene>
<dbReference type="Proteomes" id="UP000249185">
    <property type="component" value="Unassembled WGS sequence"/>
</dbReference>
<dbReference type="Pfam" id="PF01575">
    <property type="entry name" value="MaoC_dehydratas"/>
    <property type="match status" value="1"/>
</dbReference>
<dbReference type="SUPFAM" id="SSF54637">
    <property type="entry name" value="Thioesterase/thiol ester dehydrase-isomerase"/>
    <property type="match status" value="1"/>
</dbReference>
<dbReference type="InterPro" id="IPR029069">
    <property type="entry name" value="HotDog_dom_sf"/>
</dbReference>
<evidence type="ECO:0000313" key="3">
    <source>
        <dbReference type="EMBL" id="PZQ51375.1"/>
    </source>
</evidence>
<evidence type="ECO:0000259" key="2">
    <source>
        <dbReference type="Pfam" id="PF01575"/>
    </source>
</evidence>
<dbReference type="AlphaFoldDB" id="A0A2W5NKI1"/>
<dbReference type="EMBL" id="QFPW01000002">
    <property type="protein sequence ID" value="PZQ51375.1"/>
    <property type="molecule type" value="Genomic_DNA"/>
</dbReference>
<dbReference type="InterPro" id="IPR050965">
    <property type="entry name" value="UPF0336/Enoyl-CoA_hydratase"/>
</dbReference>
<proteinExistence type="predicted"/>
<dbReference type="GO" id="GO:0006633">
    <property type="term" value="P:fatty acid biosynthetic process"/>
    <property type="evidence" value="ECO:0007669"/>
    <property type="project" value="TreeGrafter"/>
</dbReference>
<name>A0A2W5NKI1_RHOSU</name>
<organism evidence="3 4">
    <name type="scientific">Rhodovulum sulfidophilum</name>
    <name type="common">Rhodobacter sulfidophilus</name>
    <dbReference type="NCBI Taxonomy" id="35806"/>
    <lineage>
        <taxon>Bacteria</taxon>
        <taxon>Pseudomonadati</taxon>
        <taxon>Pseudomonadota</taxon>
        <taxon>Alphaproteobacteria</taxon>
        <taxon>Rhodobacterales</taxon>
        <taxon>Paracoccaceae</taxon>
        <taxon>Rhodovulum</taxon>
    </lineage>
</organism>
<dbReference type="InterPro" id="IPR002539">
    <property type="entry name" value="MaoC-like_dom"/>
</dbReference>
<sequence>MLDTREHNLPVGTICVEDLEIGMTRSLAKTITDREIELFAEVSSDHNPVHLDDAYARDTIFQGRIAHGMLTAGLISAVIGEQLPGHGTVYLGQTLRFMAPVRPGDRVEARVTVLTIDHAKRRVTLECQCRVGDTVVLKGEATVLAPSRKFD</sequence>
<evidence type="ECO:0000256" key="1">
    <source>
        <dbReference type="ARBA" id="ARBA00023239"/>
    </source>
</evidence>